<keyword evidence="1" id="KW-0677">Repeat</keyword>
<feature type="domain" description="PRD" evidence="2">
    <location>
        <begin position="64"/>
        <end position="176"/>
    </location>
</feature>
<dbReference type="InterPro" id="IPR011608">
    <property type="entry name" value="PRD"/>
</dbReference>
<dbReference type="InterPro" id="IPR036634">
    <property type="entry name" value="PRD_sf"/>
</dbReference>
<reference evidence="3 4" key="1">
    <citation type="submission" date="2014-08" db="EMBL/GenBank/DDBJ databases">
        <title>Complete genome sequence of Corynebacterium deserti GIMN1.010 (=DSM 45689), isolated from desert sand in western China.</title>
        <authorList>
            <person name="Ruckert C."/>
            <person name="Albersmeier A."/>
            <person name="Kalinowski J."/>
        </authorList>
    </citation>
    <scope>NUCLEOTIDE SEQUENCE [LARGE SCALE GENOMIC DNA]</scope>
    <source>
        <strain evidence="3 4">GIMN1.010</strain>
    </source>
</reference>
<dbReference type="SUPFAM" id="SSF63520">
    <property type="entry name" value="PTS-regulatory domain, PRD"/>
    <property type="match status" value="2"/>
</dbReference>
<dbReference type="PATRIC" id="fig|931089.4.peg.2583"/>
<proteinExistence type="predicted"/>
<feature type="domain" description="PRD" evidence="2">
    <location>
        <begin position="177"/>
        <end position="287"/>
    </location>
</feature>
<dbReference type="EMBL" id="CP009220">
    <property type="protein sequence ID" value="ALC06896.1"/>
    <property type="molecule type" value="Genomic_DNA"/>
</dbReference>
<dbReference type="OrthoDB" id="9813552at2"/>
<dbReference type="SUPFAM" id="SSF50151">
    <property type="entry name" value="SacY-like RNA-binding domain"/>
    <property type="match status" value="1"/>
</dbReference>
<dbReference type="Gene3D" id="2.30.24.10">
    <property type="entry name" value="CAT RNA-binding domain"/>
    <property type="match status" value="1"/>
</dbReference>
<evidence type="ECO:0000259" key="2">
    <source>
        <dbReference type="PROSITE" id="PS51372"/>
    </source>
</evidence>
<protein>
    <recommendedName>
        <fullName evidence="2">PRD domain-containing protein</fullName>
    </recommendedName>
</protein>
<keyword evidence="4" id="KW-1185">Reference proteome</keyword>
<dbReference type="AlphaFoldDB" id="A0A0M4CK74"/>
<gene>
    <name evidence="3" type="ORF">CDES_12760</name>
</gene>
<dbReference type="PANTHER" id="PTHR30185">
    <property type="entry name" value="CRYPTIC BETA-GLUCOSIDE BGL OPERON ANTITERMINATOR"/>
    <property type="match status" value="1"/>
</dbReference>
<dbReference type="InterPro" id="IPR004341">
    <property type="entry name" value="CAT_RNA-bd_dom"/>
</dbReference>
<evidence type="ECO:0000313" key="4">
    <source>
        <dbReference type="Proteomes" id="UP000068067"/>
    </source>
</evidence>
<dbReference type="PROSITE" id="PS51372">
    <property type="entry name" value="PRD_2"/>
    <property type="match status" value="2"/>
</dbReference>
<dbReference type="Pfam" id="PF00874">
    <property type="entry name" value="PRD"/>
    <property type="match status" value="1"/>
</dbReference>
<dbReference type="Proteomes" id="UP000068067">
    <property type="component" value="Chromosome"/>
</dbReference>
<evidence type="ECO:0000313" key="3">
    <source>
        <dbReference type="EMBL" id="ALC06896.1"/>
    </source>
</evidence>
<dbReference type="STRING" id="931089.CDES_12760"/>
<sequence>MKVLRVLNNNVVLAVKDGAEVVLTGWGVGFQQKPGNEVDTSKVKQVFVPENNRDADHMASLLAEVPLEYLDISTEVIKSVSAELDSPIGSATVVALADHLQMAVKRNELEPELSAKPNPLSAEVHHLYPTETRLAGFIVEQTNAWLSGKGIDPLPDSETVAIALHLVNAGFRTEDLAETYLMTGVFEQLFEVIDSSFDITIDRQSVNAARFITHMRYFFVRVHNEAQLYDGMSVLRDSLAVSHPDSVACAERLAHILSLRLGSELSSDEQTYLALHVARLAEDKGEQNKTQAHS</sequence>
<accession>A0A0M4CK74</accession>
<dbReference type="KEGG" id="cdx:CDES_12760"/>
<organism evidence="3 4">
    <name type="scientific">Corynebacterium deserti GIMN1.010</name>
    <dbReference type="NCBI Taxonomy" id="931089"/>
    <lineage>
        <taxon>Bacteria</taxon>
        <taxon>Bacillati</taxon>
        <taxon>Actinomycetota</taxon>
        <taxon>Actinomycetes</taxon>
        <taxon>Mycobacteriales</taxon>
        <taxon>Corynebacteriaceae</taxon>
        <taxon>Corynebacterium</taxon>
    </lineage>
</organism>
<dbReference type="Gene3D" id="1.10.1790.10">
    <property type="entry name" value="PRD domain"/>
    <property type="match status" value="2"/>
</dbReference>
<dbReference type="SMART" id="SM01061">
    <property type="entry name" value="CAT_RBD"/>
    <property type="match status" value="1"/>
</dbReference>
<dbReference type="GO" id="GO:0003723">
    <property type="term" value="F:RNA binding"/>
    <property type="evidence" value="ECO:0007669"/>
    <property type="project" value="InterPro"/>
</dbReference>
<dbReference type="InterPro" id="IPR050661">
    <property type="entry name" value="BglG_antiterminators"/>
</dbReference>
<evidence type="ECO:0000256" key="1">
    <source>
        <dbReference type="ARBA" id="ARBA00022737"/>
    </source>
</evidence>
<dbReference type="GO" id="GO:0006355">
    <property type="term" value="P:regulation of DNA-templated transcription"/>
    <property type="evidence" value="ECO:0007669"/>
    <property type="project" value="InterPro"/>
</dbReference>
<dbReference type="InterPro" id="IPR036650">
    <property type="entry name" value="CAT_RNA-bd_dom_sf"/>
</dbReference>
<dbReference type="PANTHER" id="PTHR30185:SF15">
    <property type="entry name" value="CRYPTIC BETA-GLUCOSIDE BGL OPERON ANTITERMINATOR"/>
    <property type="match status" value="1"/>
</dbReference>
<name>A0A0M4CK74_9CORY</name>
<dbReference type="Pfam" id="PF03123">
    <property type="entry name" value="CAT_RBD"/>
    <property type="match status" value="1"/>
</dbReference>